<protein>
    <submittedName>
        <fullName evidence="1">Uncharacterized protein</fullName>
    </submittedName>
</protein>
<evidence type="ECO:0000313" key="2">
    <source>
        <dbReference type="Proteomes" id="UP001732700"/>
    </source>
</evidence>
<evidence type="ECO:0000313" key="1">
    <source>
        <dbReference type="EnsemblPlants" id="AVESA.00010b.r2.3AG0410960.1.CDS"/>
    </source>
</evidence>
<dbReference type="EnsemblPlants" id="AVESA.00010b.r2.3AG0410960.1">
    <property type="protein sequence ID" value="AVESA.00010b.r2.3AG0410960.1.CDS"/>
    <property type="gene ID" value="AVESA.00010b.r2.3AG0410960"/>
</dbReference>
<accession>A0ACD5VD38</accession>
<dbReference type="Proteomes" id="UP001732700">
    <property type="component" value="Chromosome 3A"/>
</dbReference>
<reference evidence="1" key="2">
    <citation type="submission" date="2025-09" db="UniProtKB">
        <authorList>
            <consortium name="EnsemblPlants"/>
        </authorList>
    </citation>
    <scope>IDENTIFICATION</scope>
</reference>
<proteinExistence type="predicted"/>
<organism evidence="1 2">
    <name type="scientific">Avena sativa</name>
    <name type="common">Oat</name>
    <dbReference type="NCBI Taxonomy" id="4498"/>
    <lineage>
        <taxon>Eukaryota</taxon>
        <taxon>Viridiplantae</taxon>
        <taxon>Streptophyta</taxon>
        <taxon>Embryophyta</taxon>
        <taxon>Tracheophyta</taxon>
        <taxon>Spermatophyta</taxon>
        <taxon>Magnoliopsida</taxon>
        <taxon>Liliopsida</taxon>
        <taxon>Poales</taxon>
        <taxon>Poaceae</taxon>
        <taxon>BOP clade</taxon>
        <taxon>Pooideae</taxon>
        <taxon>Poodae</taxon>
        <taxon>Poeae</taxon>
        <taxon>Poeae Chloroplast Group 1 (Aveneae type)</taxon>
        <taxon>Aveninae</taxon>
        <taxon>Avena</taxon>
    </lineage>
</organism>
<reference evidence="1" key="1">
    <citation type="submission" date="2021-05" db="EMBL/GenBank/DDBJ databases">
        <authorList>
            <person name="Scholz U."/>
            <person name="Mascher M."/>
            <person name="Fiebig A."/>
        </authorList>
    </citation>
    <scope>NUCLEOTIDE SEQUENCE [LARGE SCALE GENOMIC DNA]</scope>
</reference>
<sequence>MAASAAAHKAASSWASRLHPDLIPQIGWRVLAGGDLLDYVRFRAVCALWRSTTISPRGRGLVDPRFHPRSWLLLPEGHDICPGHSSLLGYVRFFNLSTGFFVRASLPIFQNHYILDIVDGLILLLEEQDSTVRLLNPFTGDTADLPPLAAPTNLSLGSRYLMCFREISATTVTVSPDGLITVMILLPSEHHVAFATSGGSDREWSYSTWILSSIQSSVSFQSRIYILSTEYNNDPQIFEIDPPWPEEVGSAGTQTDGMPGSCKICIEAIKDNSIIHNCTICDKYMLL</sequence>
<name>A0ACD5VD38_AVESA</name>
<keyword evidence="2" id="KW-1185">Reference proteome</keyword>